<dbReference type="InterPro" id="IPR007995">
    <property type="entry name" value="DUF742"/>
</dbReference>
<dbReference type="Pfam" id="PF05331">
    <property type="entry name" value="DUF742"/>
    <property type="match status" value="1"/>
</dbReference>
<evidence type="ECO:0000313" key="2">
    <source>
        <dbReference type="Proteomes" id="UP000238413"/>
    </source>
</evidence>
<protein>
    <submittedName>
        <fullName evidence="1">DUF742 domain-containing protein</fullName>
    </submittedName>
</protein>
<gene>
    <name evidence="1" type="ORF">C4B68_22130</name>
</gene>
<proteinExistence type="predicted"/>
<dbReference type="PANTHER" id="PTHR36221:SF1">
    <property type="entry name" value="DUF742 DOMAIN-CONTAINING PROTEIN"/>
    <property type="match status" value="1"/>
</dbReference>
<reference evidence="1 2" key="1">
    <citation type="submission" date="2018-02" db="EMBL/GenBank/DDBJ databases">
        <title>Complete genome sequence of Streptomyces dengpaensis, the producer of angucyclines.</title>
        <authorList>
            <person name="Yumei L."/>
        </authorList>
    </citation>
    <scope>NUCLEOTIDE SEQUENCE [LARGE SCALE GENOMIC DNA]</scope>
    <source>
        <strain evidence="1 2">XZHG99</strain>
    </source>
</reference>
<dbReference type="PANTHER" id="PTHR36221">
    <property type="entry name" value="DUF742 DOMAIN-CONTAINING PROTEIN"/>
    <property type="match status" value="1"/>
</dbReference>
<organism evidence="1 2">
    <name type="scientific">Streptomyces dengpaensis</name>
    <dbReference type="NCBI Taxonomy" id="2049881"/>
    <lineage>
        <taxon>Bacteria</taxon>
        <taxon>Bacillati</taxon>
        <taxon>Actinomycetota</taxon>
        <taxon>Actinomycetes</taxon>
        <taxon>Kitasatosporales</taxon>
        <taxon>Streptomycetaceae</taxon>
        <taxon>Streptomyces</taxon>
    </lineage>
</organism>
<keyword evidence="2" id="KW-1185">Reference proteome</keyword>
<evidence type="ECO:0000313" key="1">
    <source>
        <dbReference type="EMBL" id="AVH58017.1"/>
    </source>
</evidence>
<name>A0ABN5I4R8_9ACTN</name>
<dbReference type="Proteomes" id="UP000238413">
    <property type="component" value="Chromosome"/>
</dbReference>
<dbReference type="EMBL" id="CP026652">
    <property type="protein sequence ID" value="AVH58017.1"/>
    <property type="molecule type" value="Genomic_DNA"/>
</dbReference>
<dbReference type="RefSeq" id="WP_099503581.1">
    <property type="nucleotide sequence ID" value="NZ_CP026652.1"/>
</dbReference>
<sequence>MRDGPGAGSGGPVGGRLVRLFTLTGGRTQPTRDVFTLITLVTAVEQSAHPVGRALQAEHLRILRLCPRPVAVVELAAQLDLPVSVLTIMLCDLLEVGLITARPPVQAAAASNGSPGIALLQRVRDGLARL</sequence>
<accession>A0ABN5I4R8</accession>